<feature type="region of interest" description="Disordered" evidence="1">
    <location>
        <begin position="1"/>
        <end position="138"/>
    </location>
</feature>
<dbReference type="EMBL" id="CDMZ01000789">
    <property type="protein sequence ID" value="CEM21538.1"/>
    <property type="molecule type" value="Genomic_DNA"/>
</dbReference>
<feature type="compositionally biased region" description="Low complexity" evidence="1">
    <location>
        <begin position="42"/>
        <end position="58"/>
    </location>
</feature>
<name>A0A0G4G0M0_9ALVE</name>
<dbReference type="VEuPathDB" id="CryptoDB:Cvel_19668"/>
<evidence type="ECO:0000313" key="2">
    <source>
        <dbReference type="EMBL" id="CEM21538.1"/>
    </source>
</evidence>
<feature type="region of interest" description="Disordered" evidence="1">
    <location>
        <begin position="262"/>
        <end position="285"/>
    </location>
</feature>
<proteinExistence type="predicted"/>
<dbReference type="AlphaFoldDB" id="A0A0G4G0M0"/>
<reference evidence="2" key="1">
    <citation type="submission" date="2014-11" db="EMBL/GenBank/DDBJ databases">
        <authorList>
            <person name="Otto D Thomas"/>
            <person name="Naeem Raeece"/>
        </authorList>
    </citation>
    <scope>NUCLEOTIDE SEQUENCE</scope>
</reference>
<dbReference type="PhylomeDB" id="A0A0G4G0M0"/>
<sequence>MTEMMKEGQSLLPRGGEGTSRSQRIGRLTLLHTQRVQIGPDPSASSSSSAVPSSSAIPAVPPVEGDSLVFPEAAESDSQPAVPPNSGREEQAEDLGGPPTAEGTANEGNEVRRVEPLGPIAENVETDDEPPSLVTSTNGDRYALAASLTMSTFKASWLGCGSDTVTDSSSLDEEWDVLGGQKLPRAGEGPTVRQNPLKEEVEEMNKTDEVLQGPQWQRFNTLCAMEVLREERARRVPEVTGRNWNDDFQEERGIPSFARAMAWESQREKGNPRRAGTPRSPTRSR</sequence>
<protein>
    <submittedName>
        <fullName evidence="2">Uncharacterized protein</fullName>
    </submittedName>
</protein>
<gene>
    <name evidence="2" type="ORF">Cvel_19668</name>
</gene>
<organism evidence="2">
    <name type="scientific">Chromera velia CCMP2878</name>
    <dbReference type="NCBI Taxonomy" id="1169474"/>
    <lineage>
        <taxon>Eukaryota</taxon>
        <taxon>Sar</taxon>
        <taxon>Alveolata</taxon>
        <taxon>Colpodellida</taxon>
        <taxon>Chromeraceae</taxon>
        <taxon>Chromera</taxon>
    </lineage>
</organism>
<accession>A0A0G4G0M0</accession>
<evidence type="ECO:0000256" key="1">
    <source>
        <dbReference type="SAM" id="MobiDB-lite"/>
    </source>
</evidence>